<dbReference type="Pfam" id="PF13893">
    <property type="entry name" value="RRM_5"/>
    <property type="match status" value="1"/>
</dbReference>
<keyword evidence="1" id="KW-0694">RNA-binding</keyword>
<sequence>MIPGHPHYPTQPPQSAQQQVQYQPPASHHQAAPHSGAAPMIQQQQQQPTPMHQHQAQQAPAFPHQQQQARAGLQQVGQQQPPLQAGPAGLQQTPASAGAGRPRETQPSKVLHLKPVPKTATQHDIIQLFMPYAPVETVKIFHLAHLGQAFVELPDVKVAQAAYQQMRAHGPTIQGVPLTVEFSNRQEITPHGGAEQAPHRVLLITVNNLVYQIDLDLIHSLFCKFGNILRMAIFNRPNKKDTKEPPTVQCLVEYSRVEEAIQALQTLNGRCIYAGCNELEIQFSKLQELTVRQNNERTRDLTNPNLPTGDEPSGGPKSPTQRMTNGVAGGGSSSSAAAATSPVLGAASAGGQTVVISNPFGTLDVVQLAGLPAQQVMALHENLQRQVMLAQSQGKKIISSSAGLAGEGVHLPGHGPAQFPQEVIDAGMDTANKEDTPVLMVHQLPGETITPQKVFNLFSIYGPVQKVKILHNRPDVAMVQFAEPAYATLAFFYTNGLRVGNNEIQVVFSKNKVVRSMQPGDEGQGFKNMSFASSDQRYGEGPDAFTRFARNACKPTDVVFVANLPEQFDEIQLDGLFRQIVNVRKVTMLPSKEGARMKMAQVAVDGSVEAVEAVMVLHGQRVGDRELKVAFTKTRFGH</sequence>
<dbReference type="PROSITE" id="PS50102">
    <property type="entry name" value="RRM"/>
    <property type="match status" value="4"/>
</dbReference>
<feature type="region of interest" description="Disordered" evidence="2">
    <location>
        <begin position="1"/>
        <end position="111"/>
    </location>
</feature>
<dbReference type="InterPro" id="IPR000504">
    <property type="entry name" value="RRM_dom"/>
</dbReference>
<dbReference type="CDD" id="cd12422">
    <property type="entry name" value="RRM2_PTBP1_hnRNPL_like"/>
    <property type="match status" value="1"/>
</dbReference>
<feature type="domain" description="RRM" evidence="3">
    <location>
        <begin position="202"/>
        <end position="286"/>
    </location>
</feature>
<reference evidence="4" key="1">
    <citation type="submission" date="2014-11" db="EMBL/GenBank/DDBJ databases">
        <authorList>
            <person name="Otto D Thomas"/>
            <person name="Naeem Raeece"/>
        </authorList>
    </citation>
    <scope>NUCLEOTIDE SEQUENCE</scope>
</reference>
<evidence type="ECO:0000256" key="1">
    <source>
        <dbReference type="PROSITE-ProRule" id="PRU00176"/>
    </source>
</evidence>
<dbReference type="SUPFAM" id="SSF54928">
    <property type="entry name" value="RNA-binding domain, RBD"/>
    <property type="match status" value="2"/>
</dbReference>
<protein>
    <recommendedName>
        <fullName evidence="3">RRM domain-containing protein</fullName>
    </recommendedName>
</protein>
<evidence type="ECO:0000259" key="3">
    <source>
        <dbReference type="PROSITE" id="PS50102"/>
    </source>
</evidence>
<evidence type="ECO:0000256" key="2">
    <source>
        <dbReference type="SAM" id="MobiDB-lite"/>
    </source>
</evidence>
<dbReference type="CDD" id="cd00590">
    <property type="entry name" value="RRM_SF"/>
    <property type="match status" value="1"/>
</dbReference>
<feature type="domain" description="RRM" evidence="3">
    <location>
        <begin position="109"/>
        <end position="185"/>
    </location>
</feature>
<dbReference type="InterPro" id="IPR012677">
    <property type="entry name" value="Nucleotide-bd_a/b_plait_sf"/>
</dbReference>
<dbReference type="PhylomeDB" id="A0A0G4HJM7"/>
<gene>
    <name evidence="4" type="ORF">Cvel_28312</name>
</gene>
<dbReference type="GO" id="GO:0003723">
    <property type="term" value="F:RNA binding"/>
    <property type="evidence" value="ECO:0007669"/>
    <property type="project" value="UniProtKB-UniRule"/>
</dbReference>
<feature type="domain" description="RRM" evidence="3">
    <location>
        <begin position="557"/>
        <end position="634"/>
    </location>
</feature>
<organism evidence="4">
    <name type="scientific">Chromera velia CCMP2878</name>
    <dbReference type="NCBI Taxonomy" id="1169474"/>
    <lineage>
        <taxon>Eukaryota</taxon>
        <taxon>Sar</taxon>
        <taxon>Alveolata</taxon>
        <taxon>Colpodellida</taxon>
        <taxon>Chromeraceae</taxon>
        <taxon>Chromera</taxon>
    </lineage>
</organism>
<feature type="region of interest" description="Disordered" evidence="2">
    <location>
        <begin position="294"/>
        <end position="337"/>
    </location>
</feature>
<evidence type="ECO:0000313" key="4">
    <source>
        <dbReference type="EMBL" id="CEM44378.1"/>
    </source>
</evidence>
<dbReference type="AlphaFoldDB" id="A0A0G4HJM7"/>
<dbReference type="Pfam" id="PF00076">
    <property type="entry name" value="RRM_1"/>
    <property type="match status" value="3"/>
</dbReference>
<feature type="compositionally biased region" description="Low complexity" evidence="2">
    <location>
        <begin position="37"/>
        <end position="92"/>
    </location>
</feature>
<dbReference type="PANTHER" id="PTHR15592">
    <property type="entry name" value="MATRIN 3/NUCLEAR PROTEIN 220-RELATED"/>
    <property type="match status" value="1"/>
</dbReference>
<name>A0A0G4HJM7_9ALVE</name>
<dbReference type="SMART" id="SM00360">
    <property type="entry name" value="RRM"/>
    <property type="match status" value="4"/>
</dbReference>
<dbReference type="InterPro" id="IPR035979">
    <property type="entry name" value="RBD_domain_sf"/>
</dbReference>
<accession>A0A0G4HJM7</accession>
<feature type="compositionally biased region" description="Low complexity" evidence="2">
    <location>
        <begin position="13"/>
        <end position="25"/>
    </location>
</feature>
<dbReference type="Gene3D" id="3.30.70.330">
    <property type="match status" value="4"/>
</dbReference>
<feature type="domain" description="RRM" evidence="3">
    <location>
        <begin position="437"/>
        <end position="511"/>
    </location>
</feature>
<proteinExistence type="predicted"/>
<dbReference type="EMBL" id="CDMZ01002913">
    <property type="protein sequence ID" value="CEM44378.1"/>
    <property type="molecule type" value="Genomic_DNA"/>
</dbReference>
<dbReference type="VEuPathDB" id="CryptoDB:Cvel_28312"/>